<sequence length="111" mass="12799">MSAAKLSWGADGVATHFEWDEEKARLNFEKRGIRFEQAALIFRAPVLIEKDERIDYGEDRYIATGLSKDRCYVVIYTLRGDGLRLITAWYGGRRDRSKYQAYLAGRTDRSG</sequence>
<proteinExistence type="predicted"/>
<name>A0ABY6CHT8_9HYPH</name>
<dbReference type="EMBL" id="CP104965">
    <property type="protein sequence ID" value="UXN71710.1"/>
    <property type="molecule type" value="Genomic_DNA"/>
</dbReference>
<dbReference type="Proteomes" id="UP001061862">
    <property type="component" value="Chromosome"/>
</dbReference>
<dbReference type="Pfam" id="PF04365">
    <property type="entry name" value="BrnT_toxin"/>
    <property type="match status" value="1"/>
</dbReference>
<dbReference type="InterPro" id="IPR007460">
    <property type="entry name" value="BrnT_toxin"/>
</dbReference>
<evidence type="ECO:0000313" key="1">
    <source>
        <dbReference type="EMBL" id="UXN71710.1"/>
    </source>
</evidence>
<reference evidence="1 2" key="1">
    <citation type="submission" date="2022-09" db="EMBL/GenBank/DDBJ databases">
        <title>Interaction between co-microsymbionts with complementary sets of symbiotic genes in legume-rhizobium systems.</title>
        <authorList>
            <person name="Safronova V."/>
            <person name="Sazanova A."/>
            <person name="Afonin A."/>
            <person name="Chirak E."/>
        </authorList>
    </citation>
    <scope>NUCLEOTIDE SEQUENCE [LARGE SCALE GENOMIC DNA]</scope>
    <source>
        <strain evidence="1 2">A18/4-1</strain>
    </source>
</reference>
<gene>
    <name evidence="1" type="ORF">N8A98_11200</name>
</gene>
<protein>
    <submittedName>
        <fullName evidence="1">BrnT family toxin</fullName>
    </submittedName>
</protein>
<organism evidence="1 2">
    <name type="scientific">Devosia neptuniae</name>
    <dbReference type="NCBI Taxonomy" id="191302"/>
    <lineage>
        <taxon>Bacteria</taxon>
        <taxon>Pseudomonadati</taxon>
        <taxon>Pseudomonadota</taxon>
        <taxon>Alphaproteobacteria</taxon>
        <taxon>Hyphomicrobiales</taxon>
        <taxon>Devosiaceae</taxon>
        <taxon>Devosia</taxon>
    </lineage>
</organism>
<keyword evidence="2" id="KW-1185">Reference proteome</keyword>
<dbReference type="RefSeq" id="WP_262171387.1">
    <property type="nucleotide sequence ID" value="NZ_CP104965.1"/>
</dbReference>
<dbReference type="InterPro" id="IPR038573">
    <property type="entry name" value="BrnT_sf"/>
</dbReference>
<accession>A0ABY6CHT8</accession>
<evidence type="ECO:0000313" key="2">
    <source>
        <dbReference type="Proteomes" id="UP001061862"/>
    </source>
</evidence>
<dbReference type="Gene3D" id="3.10.450.530">
    <property type="entry name" value="Ribonuclease toxin, BrnT, of type II toxin-antitoxin system"/>
    <property type="match status" value="1"/>
</dbReference>